<dbReference type="Proteomes" id="UP000634529">
    <property type="component" value="Unassembled WGS sequence"/>
</dbReference>
<gene>
    <name evidence="3" type="ORF">IFO66_11830</name>
</gene>
<sequence>MYQFDHTFTAYIHDSVHDFVSRADREKEHIWIAEVDGKPKGMIGIARVDHDTARLRWFLVEPDARGQGLGKQLMEQAITFSEQRQYKRIILWTHSDLIQARKLYTHYGFRLVETTSKQLSGQELVEEKWELDLVD</sequence>
<name>A0ABR9AZB4_9BACL</name>
<dbReference type="InterPro" id="IPR016181">
    <property type="entry name" value="Acyl_CoA_acyltransferase"/>
</dbReference>
<protein>
    <submittedName>
        <fullName evidence="3">GNAT family N-acetyltransferase</fullName>
    </submittedName>
</protein>
<keyword evidence="4" id="KW-1185">Reference proteome</keyword>
<accession>A0ABR9AZB4</accession>
<comment type="caution">
    <text evidence="3">The sequence shown here is derived from an EMBL/GenBank/DDBJ whole genome shotgun (WGS) entry which is preliminary data.</text>
</comment>
<dbReference type="InterPro" id="IPR000182">
    <property type="entry name" value="GNAT_dom"/>
</dbReference>
<dbReference type="PANTHER" id="PTHR13947:SF37">
    <property type="entry name" value="LD18367P"/>
    <property type="match status" value="1"/>
</dbReference>
<dbReference type="CDD" id="cd04301">
    <property type="entry name" value="NAT_SF"/>
    <property type="match status" value="1"/>
</dbReference>
<dbReference type="PROSITE" id="PS51186">
    <property type="entry name" value="GNAT"/>
    <property type="match status" value="1"/>
</dbReference>
<dbReference type="EMBL" id="JACYTN010000007">
    <property type="protein sequence ID" value="MBD8498994.1"/>
    <property type="molecule type" value="Genomic_DNA"/>
</dbReference>
<proteinExistence type="predicted"/>
<organism evidence="3 4">
    <name type="scientific">Paenibacillus arenosi</name>
    <dbReference type="NCBI Taxonomy" id="2774142"/>
    <lineage>
        <taxon>Bacteria</taxon>
        <taxon>Bacillati</taxon>
        <taxon>Bacillota</taxon>
        <taxon>Bacilli</taxon>
        <taxon>Bacillales</taxon>
        <taxon>Paenibacillaceae</taxon>
        <taxon>Paenibacillus</taxon>
    </lineage>
</organism>
<dbReference type="SUPFAM" id="SSF55729">
    <property type="entry name" value="Acyl-CoA N-acyltransferases (Nat)"/>
    <property type="match status" value="1"/>
</dbReference>
<dbReference type="Gene3D" id="3.40.630.30">
    <property type="match status" value="1"/>
</dbReference>
<reference evidence="3 4" key="1">
    <citation type="submission" date="2020-09" db="EMBL/GenBank/DDBJ databases">
        <title>Paenibacillus sp. CAU 1523 isolated from sand of Haeundae Beach.</title>
        <authorList>
            <person name="Kim W."/>
        </authorList>
    </citation>
    <scope>NUCLEOTIDE SEQUENCE [LARGE SCALE GENOMIC DNA]</scope>
    <source>
        <strain evidence="3 4">CAU 1523</strain>
    </source>
</reference>
<evidence type="ECO:0000259" key="2">
    <source>
        <dbReference type="PROSITE" id="PS51186"/>
    </source>
</evidence>
<feature type="domain" description="N-acetyltransferase" evidence="2">
    <location>
        <begin position="1"/>
        <end position="132"/>
    </location>
</feature>
<dbReference type="Pfam" id="PF00583">
    <property type="entry name" value="Acetyltransf_1"/>
    <property type="match status" value="1"/>
</dbReference>
<dbReference type="RefSeq" id="WP_192025348.1">
    <property type="nucleotide sequence ID" value="NZ_JACYTN010000007.1"/>
</dbReference>
<evidence type="ECO:0000313" key="3">
    <source>
        <dbReference type="EMBL" id="MBD8498994.1"/>
    </source>
</evidence>
<keyword evidence="1" id="KW-0808">Transferase</keyword>
<evidence type="ECO:0000256" key="1">
    <source>
        <dbReference type="ARBA" id="ARBA00022679"/>
    </source>
</evidence>
<dbReference type="InterPro" id="IPR050769">
    <property type="entry name" value="NAT_camello-type"/>
</dbReference>
<evidence type="ECO:0000313" key="4">
    <source>
        <dbReference type="Proteomes" id="UP000634529"/>
    </source>
</evidence>
<dbReference type="PANTHER" id="PTHR13947">
    <property type="entry name" value="GNAT FAMILY N-ACETYLTRANSFERASE"/>
    <property type="match status" value="1"/>
</dbReference>